<dbReference type="EMBL" id="KE124800">
    <property type="protein sequence ID" value="EPB79095.1"/>
    <property type="molecule type" value="Genomic_DNA"/>
</dbReference>
<evidence type="ECO:0000313" key="2">
    <source>
        <dbReference type="Proteomes" id="UP000054495"/>
    </source>
</evidence>
<proteinExistence type="predicted"/>
<name>A0A0D6M4M6_9BILA</name>
<dbReference type="AlphaFoldDB" id="A0A0D6M4M6"/>
<evidence type="ECO:0000313" key="1">
    <source>
        <dbReference type="EMBL" id="EPB79095.1"/>
    </source>
</evidence>
<protein>
    <submittedName>
        <fullName evidence="1">Uncharacterized protein</fullName>
    </submittedName>
</protein>
<accession>A0A0D6M4M6</accession>
<reference evidence="1 2" key="1">
    <citation type="submission" date="2013-05" db="EMBL/GenBank/DDBJ databases">
        <title>Draft genome of the parasitic nematode Anyclostoma ceylanicum.</title>
        <authorList>
            <person name="Mitreva M."/>
        </authorList>
    </citation>
    <scope>NUCLEOTIDE SEQUENCE [LARGE SCALE GENOMIC DNA]</scope>
</reference>
<dbReference type="Proteomes" id="UP000054495">
    <property type="component" value="Unassembled WGS sequence"/>
</dbReference>
<sequence>MRYLGLYSAVYKTTREGQFEALLDDIRIQLDVKFEKVDDDVLHMGGSKFRFVTHGGGMRYLGLYSAVYKTTREGQFEALLDDIRIQLDVKFEKVDDDVLESAGAPCIVRHENAAWRFDTKGVKLSFKRSSPREKRSASGTSVKEIEVRVQPRHLDSRVTEAPFLEIKAHSAYLHLTLHTVLSYQNRAAHHRIPYLRLGTYMKLRIADLFVDPSDVGGRYKWSARFEIVDLKVSYRFRRPPMLSSNQSVVHSTHVFIGMRYH</sequence>
<keyword evidence="2" id="KW-1185">Reference proteome</keyword>
<gene>
    <name evidence="1" type="ORF">ANCCEY_01848</name>
</gene>
<organism evidence="1 2">
    <name type="scientific">Ancylostoma ceylanicum</name>
    <dbReference type="NCBI Taxonomy" id="53326"/>
    <lineage>
        <taxon>Eukaryota</taxon>
        <taxon>Metazoa</taxon>
        <taxon>Ecdysozoa</taxon>
        <taxon>Nematoda</taxon>
        <taxon>Chromadorea</taxon>
        <taxon>Rhabditida</taxon>
        <taxon>Rhabditina</taxon>
        <taxon>Rhabditomorpha</taxon>
        <taxon>Strongyloidea</taxon>
        <taxon>Ancylostomatidae</taxon>
        <taxon>Ancylostomatinae</taxon>
        <taxon>Ancylostoma</taxon>
    </lineage>
</organism>